<dbReference type="PANTHER" id="PTHR12901:SF10">
    <property type="entry name" value="COENZYME Q-BINDING PROTEIN COQ10, MITOCHONDRIAL"/>
    <property type="match status" value="1"/>
</dbReference>
<dbReference type="EMBL" id="FPHJ01000014">
    <property type="protein sequence ID" value="SFV55286.1"/>
    <property type="molecule type" value="Genomic_DNA"/>
</dbReference>
<reference evidence="2" key="1">
    <citation type="submission" date="2016-10" db="EMBL/GenBank/DDBJ databases">
        <authorList>
            <person name="de Groot N.N."/>
        </authorList>
    </citation>
    <scope>NUCLEOTIDE SEQUENCE</scope>
</reference>
<dbReference type="InterPro" id="IPR023393">
    <property type="entry name" value="START-like_dom_sf"/>
</dbReference>
<organism evidence="2">
    <name type="scientific">hydrothermal vent metagenome</name>
    <dbReference type="NCBI Taxonomy" id="652676"/>
    <lineage>
        <taxon>unclassified sequences</taxon>
        <taxon>metagenomes</taxon>
        <taxon>ecological metagenomes</taxon>
    </lineage>
</organism>
<gene>
    <name evidence="2" type="ORF">MNB_SUP05-5-351</name>
</gene>
<dbReference type="PANTHER" id="PTHR12901">
    <property type="entry name" value="SPERM PROTEIN HOMOLOG"/>
    <property type="match status" value="1"/>
</dbReference>
<dbReference type="Pfam" id="PF03364">
    <property type="entry name" value="Polyketide_cyc"/>
    <property type="match status" value="1"/>
</dbReference>
<name>A0A1W1BP67_9ZZZZ</name>
<dbReference type="CDD" id="cd07813">
    <property type="entry name" value="COQ10p_like"/>
    <property type="match status" value="1"/>
</dbReference>
<dbReference type="InterPro" id="IPR005031">
    <property type="entry name" value="COQ10_START"/>
</dbReference>
<evidence type="ECO:0000313" key="2">
    <source>
        <dbReference type="EMBL" id="SFV55286.1"/>
    </source>
</evidence>
<accession>A0A1W1BP67</accession>
<dbReference type="GO" id="GO:0048039">
    <property type="term" value="F:ubiquinone binding"/>
    <property type="evidence" value="ECO:0007669"/>
    <property type="project" value="InterPro"/>
</dbReference>
<dbReference type="InterPro" id="IPR044996">
    <property type="entry name" value="COQ10-like"/>
</dbReference>
<sequence>MHYISKSAIVGFSSKEMFDLVNDIDAYPQFLNWCQNSSIISKNGNEVIASIEVNQAVFKQSFTTINTLEINKKIQMRLKDGPFKTLQGAWIFQELNENASKVALELEFNFSNKLLDISLSPIFGSIASSQLDAFVKRAKIVYG</sequence>
<dbReference type="SUPFAM" id="SSF55961">
    <property type="entry name" value="Bet v1-like"/>
    <property type="match status" value="1"/>
</dbReference>
<proteinExistence type="predicted"/>
<protein>
    <submittedName>
        <fullName evidence="2">Putative oligoketide cyclase/lipid transport protein, similarity with yeast ubiquinone-binding protein YOL008W</fullName>
    </submittedName>
</protein>
<evidence type="ECO:0000259" key="1">
    <source>
        <dbReference type="Pfam" id="PF03364"/>
    </source>
</evidence>
<dbReference type="AlphaFoldDB" id="A0A1W1BP67"/>
<dbReference type="Gene3D" id="3.30.530.20">
    <property type="match status" value="1"/>
</dbReference>
<dbReference type="GO" id="GO:0045333">
    <property type="term" value="P:cellular respiration"/>
    <property type="evidence" value="ECO:0007669"/>
    <property type="project" value="InterPro"/>
</dbReference>
<feature type="domain" description="Coenzyme Q-binding protein COQ10 START" evidence="1">
    <location>
        <begin position="12"/>
        <end position="134"/>
    </location>
</feature>
<keyword evidence="2" id="KW-0830">Ubiquinone</keyword>